<dbReference type="PANTHER" id="PTHR24126:SF14">
    <property type="entry name" value="ANK_REP_REGION DOMAIN-CONTAINING PROTEIN"/>
    <property type="match status" value="1"/>
</dbReference>
<keyword evidence="5" id="KW-1185">Reference proteome</keyword>
<dbReference type="Proteomes" id="UP001642484">
    <property type="component" value="Unassembled WGS sequence"/>
</dbReference>
<dbReference type="Pfam" id="PF12796">
    <property type="entry name" value="Ank_2"/>
    <property type="match status" value="1"/>
</dbReference>
<keyword evidence="2 3" id="KW-0040">ANK repeat</keyword>
<evidence type="ECO:0008006" key="6">
    <source>
        <dbReference type="Google" id="ProtNLM"/>
    </source>
</evidence>
<evidence type="ECO:0000313" key="4">
    <source>
        <dbReference type="EMBL" id="CAK9064156.1"/>
    </source>
</evidence>
<comment type="caution">
    <text evidence="4">The sequence shown here is derived from an EMBL/GenBank/DDBJ whole genome shotgun (WGS) entry which is preliminary data.</text>
</comment>
<gene>
    <name evidence="4" type="ORF">CCMP2556_LOCUS31511</name>
</gene>
<dbReference type="PROSITE" id="PS50297">
    <property type="entry name" value="ANK_REP_REGION"/>
    <property type="match status" value="3"/>
</dbReference>
<dbReference type="Gene3D" id="1.25.40.20">
    <property type="entry name" value="Ankyrin repeat-containing domain"/>
    <property type="match status" value="2"/>
</dbReference>
<evidence type="ECO:0000256" key="3">
    <source>
        <dbReference type="PROSITE-ProRule" id="PRU00023"/>
    </source>
</evidence>
<accession>A0ABP0NKN2</accession>
<evidence type="ECO:0000313" key="5">
    <source>
        <dbReference type="Proteomes" id="UP001642484"/>
    </source>
</evidence>
<organism evidence="4 5">
    <name type="scientific">Durusdinium trenchii</name>
    <dbReference type="NCBI Taxonomy" id="1381693"/>
    <lineage>
        <taxon>Eukaryota</taxon>
        <taxon>Sar</taxon>
        <taxon>Alveolata</taxon>
        <taxon>Dinophyceae</taxon>
        <taxon>Suessiales</taxon>
        <taxon>Symbiodiniaceae</taxon>
        <taxon>Durusdinium</taxon>
    </lineage>
</organism>
<dbReference type="PANTHER" id="PTHR24126">
    <property type="entry name" value="ANKYRIN REPEAT, PH AND SEC7 DOMAIN CONTAINING PROTEIN SECG-RELATED"/>
    <property type="match status" value="1"/>
</dbReference>
<feature type="repeat" description="ANK" evidence="3">
    <location>
        <begin position="1"/>
        <end position="27"/>
    </location>
</feature>
<feature type="repeat" description="ANK" evidence="3">
    <location>
        <begin position="28"/>
        <end position="54"/>
    </location>
</feature>
<dbReference type="InterPro" id="IPR002110">
    <property type="entry name" value="Ankyrin_rpt"/>
</dbReference>
<keyword evidence="1" id="KW-0677">Repeat</keyword>
<dbReference type="InterPro" id="IPR036770">
    <property type="entry name" value="Ankyrin_rpt-contain_sf"/>
</dbReference>
<evidence type="ECO:0000256" key="2">
    <source>
        <dbReference type="ARBA" id="ARBA00023043"/>
    </source>
</evidence>
<proteinExistence type="predicted"/>
<protein>
    <recommendedName>
        <fullName evidence="6">Ankyrin repeat protein</fullName>
    </recommendedName>
</protein>
<evidence type="ECO:0000256" key="1">
    <source>
        <dbReference type="ARBA" id="ARBA00022737"/>
    </source>
</evidence>
<feature type="repeat" description="ANK" evidence="3">
    <location>
        <begin position="54"/>
        <end position="86"/>
    </location>
</feature>
<name>A0ABP0NKN2_9DINO</name>
<dbReference type="SMART" id="SM00248">
    <property type="entry name" value="ANK"/>
    <property type="match status" value="3"/>
</dbReference>
<sequence>MTAAEHGDLEVVRLLLEAGADKNATTTDWSTALMRAAELGHLEVVRLLLKAGADGATALIDAAEYDQLEVVRLLLEAGADKNAATIAGETALMGAAKYGWTLGSGALVVGGWGGPECCNHCWGNSLDARS</sequence>
<dbReference type="SUPFAM" id="SSF48403">
    <property type="entry name" value="Ankyrin repeat"/>
    <property type="match status" value="1"/>
</dbReference>
<dbReference type="PROSITE" id="PS50088">
    <property type="entry name" value="ANK_REPEAT"/>
    <property type="match status" value="3"/>
</dbReference>
<dbReference type="EMBL" id="CAXAMN010021873">
    <property type="protein sequence ID" value="CAK9064156.1"/>
    <property type="molecule type" value="Genomic_DNA"/>
</dbReference>
<dbReference type="PRINTS" id="PR01415">
    <property type="entry name" value="ANKYRIN"/>
</dbReference>
<reference evidence="4 5" key="1">
    <citation type="submission" date="2024-02" db="EMBL/GenBank/DDBJ databases">
        <authorList>
            <person name="Chen Y."/>
            <person name="Shah S."/>
            <person name="Dougan E. K."/>
            <person name="Thang M."/>
            <person name="Chan C."/>
        </authorList>
    </citation>
    <scope>NUCLEOTIDE SEQUENCE [LARGE SCALE GENOMIC DNA]</scope>
</reference>